<sequence length="157" mass="17330">VNKLPKVLITTIPFGDKNPLPLKLLENSGFEYLINPFNKKLTEDQLTEIITDFDVIIAGTEPITEKVLNIATNLKLISRVGIGLDSVDLLAAQKRGIKVSYTPDASSLAVAEFTLGLMLTLLRSVHISNSQMHQGQWYRFIGKRLEEVTVGIIGVGR</sequence>
<protein>
    <recommendedName>
        <fullName evidence="7">D-isomer specific 2-hydroxyacid dehydrogenase catalytic domain-containing protein</fullName>
    </recommendedName>
</protein>
<evidence type="ECO:0000256" key="2">
    <source>
        <dbReference type="ARBA" id="ARBA00023002"/>
    </source>
</evidence>
<dbReference type="AlphaFoldDB" id="A0A383EDT1"/>
<dbReference type="PANTHER" id="PTHR42789">
    <property type="entry name" value="D-ISOMER SPECIFIC 2-HYDROXYACID DEHYDROGENASE FAMILY PROTEIN (AFU_ORTHOLOGUE AFUA_6G10090)"/>
    <property type="match status" value="1"/>
</dbReference>
<dbReference type="EMBL" id="UINC01225015">
    <property type="protein sequence ID" value="SVE54881.1"/>
    <property type="molecule type" value="Genomic_DNA"/>
</dbReference>
<evidence type="ECO:0000313" key="6">
    <source>
        <dbReference type="EMBL" id="SVE54881.1"/>
    </source>
</evidence>
<dbReference type="InterPro" id="IPR006139">
    <property type="entry name" value="D-isomer_2_OHA_DH_cat_dom"/>
</dbReference>
<keyword evidence="3" id="KW-0520">NAD</keyword>
<feature type="domain" description="D-isomer specific 2-hydroxyacid dehydrogenase catalytic" evidence="4">
    <location>
        <begin position="36"/>
        <end position="114"/>
    </location>
</feature>
<dbReference type="SUPFAM" id="SSF52283">
    <property type="entry name" value="Formate/glycerate dehydrogenase catalytic domain-like"/>
    <property type="match status" value="1"/>
</dbReference>
<accession>A0A383EDT1</accession>
<evidence type="ECO:0008006" key="7">
    <source>
        <dbReference type="Google" id="ProtNLM"/>
    </source>
</evidence>
<feature type="domain" description="D-isomer specific 2-hydroxyacid dehydrogenase NAD-binding" evidence="5">
    <location>
        <begin position="115"/>
        <end position="157"/>
    </location>
</feature>
<comment type="similarity">
    <text evidence="1">Belongs to the D-isomer specific 2-hydroxyacid dehydrogenase family.</text>
</comment>
<organism evidence="6">
    <name type="scientific">marine metagenome</name>
    <dbReference type="NCBI Taxonomy" id="408172"/>
    <lineage>
        <taxon>unclassified sequences</taxon>
        <taxon>metagenomes</taxon>
        <taxon>ecological metagenomes</taxon>
    </lineage>
</organism>
<evidence type="ECO:0000256" key="3">
    <source>
        <dbReference type="ARBA" id="ARBA00023027"/>
    </source>
</evidence>
<reference evidence="6" key="1">
    <citation type="submission" date="2018-05" db="EMBL/GenBank/DDBJ databases">
        <authorList>
            <person name="Lanie J.A."/>
            <person name="Ng W.-L."/>
            <person name="Kazmierczak K.M."/>
            <person name="Andrzejewski T.M."/>
            <person name="Davidsen T.M."/>
            <person name="Wayne K.J."/>
            <person name="Tettelin H."/>
            <person name="Glass J.I."/>
            <person name="Rusch D."/>
            <person name="Podicherti R."/>
            <person name="Tsui H.-C.T."/>
            <person name="Winkler M.E."/>
        </authorList>
    </citation>
    <scope>NUCLEOTIDE SEQUENCE</scope>
</reference>
<dbReference type="InterPro" id="IPR050857">
    <property type="entry name" value="D-2-hydroxyacid_DH"/>
</dbReference>
<gene>
    <name evidence="6" type="ORF">METZ01_LOCUS507735</name>
</gene>
<dbReference type="GO" id="GO:0051287">
    <property type="term" value="F:NAD binding"/>
    <property type="evidence" value="ECO:0007669"/>
    <property type="project" value="InterPro"/>
</dbReference>
<proteinExistence type="inferred from homology"/>
<dbReference type="PANTHER" id="PTHR42789:SF1">
    <property type="entry name" value="D-ISOMER SPECIFIC 2-HYDROXYACID DEHYDROGENASE FAMILY PROTEIN (AFU_ORTHOLOGUE AFUA_6G10090)"/>
    <property type="match status" value="1"/>
</dbReference>
<dbReference type="Gene3D" id="3.40.50.720">
    <property type="entry name" value="NAD(P)-binding Rossmann-like Domain"/>
    <property type="match status" value="2"/>
</dbReference>
<dbReference type="GO" id="GO:0016616">
    <property type="term" value="F:oxidoreductase activity, acting on the CH-OH group of donors, NAD or NADP as acceptor"/>
    <property type="evidence" value="ECO:0007669"/>
    <property type="project" value="InterPro"/>
</dbReference>
<dbReference type="Pfam" id="PF02826">
    <property type="entry name" value="2-Hacid_dh_C"/>
    <property type="match status" value="1"/>
</dbReference>
<evidence type="ECO:0000259" key="5">
    <source>
        <dbReference type="Pfam" id="PF02826"/>
    </source>
</evidence>
<keyword evidence="2" id="KW-0560">Oxidoreductase</keyword>
<dbReference type="Pfam" id="PF00389">
    <property type="entry name" value="2-Hacid_dh"/>
    <property type="match status" value="1"/>
</dbReference>
<evidence type="ECO:0000256" key="1">
    <source>
        <dbReference type="ARBA" id="ARBA00005854"/>
    </source>
</evidence>
<feature type="non-terminal residue" evidence="6">
    <location>
        <position position="1"/>
    </location>
</feature>
<evidence type="ECO:0000259" key="4">
    <source>
        <dbReference type="Pfam" id="PF00389"/>
    </source>
</evidence>
<feature type="non-terminal residue" evidence="6">
    <location>
        <position position="157"/>
    </location>
</feature>
<dbReference type="InterPro" id="IPR006140">
    <property type="entry name" value="D-isomer_DH_NAD-bd"/>
</dbReference>
<name>A0A383EDT1_9ZZZZ</name>